<dbReference type="Proteomes" id="UP000286415">
    <property type="component" value="Unassembled WGS sequence"/>
</dbReference>
<protein>
    <submittedName>
        <fullName evidence="1">Uncharacterized protein</fullName>
    </submittedName>
</protein>
<gene>
    <name evidence="1" type="ORF">CSKR_104195</name>
</gene>
<proteinExistence type="predicted"/>
<evidence type="ECO:0000313" key="1">
    <source>
        <dbReference type="EMBL" id="KAG5453099.1"/>
    </source>
</evidence>
<reference evidence="1 2" key="1">
    <citation type="journal article" date="2018" name="Biotechnol. Adv.">
        <title>Improved genomic resources and new bioinformatic workflow for the carcinogenic parasite Clonorchis sinensis: Biotechnological implications.</title>
        <authorList>
            <person name="Wang D."/>
            <person name="Korhonen P.K."/>
            <person name="Gasser R.B."/>
            <person name="Young N.D."/>
        </authorList>
    </citation>
    <scope>NUCLEOTIDE SEQUENCE [LARGE SCALE GENOMIC DNA]</scope>
    <source>
        <strain evidence="1">Cs-k2</strain>
    </source>
</reference>
<dbReference type="AlphaFoldDB" id="A0A8T1MVS0"/>
<evidence type="ECO:0000313" key="2">
    <source>
        <dbReference type="Proteomes" id="UP000286415"/>
    </source>
</evidence>
<sequence>AQNLFNNEGVLYAQYFRGCHTLEGKTGLPNLIARLSFQYDGLGGASPSESCFEKHAKNLGQLIQRLFNRNSLTLPVLITQVSNLPERFEINSPSWLGSHRIHPLKYNPSCFELKWSMSRNHIGSRLISETERHLLVVTLSGHVMDPIRWNAAQERHTLYYRDFETYLSKSLSKTLQKMNILRSALTMDIKKLQLQKQMNVLECDVKVTFDSFTLTTELRIRDERRISSTVTALLDTREKMDHAFTFRVTDIVSEFGKDANGIPLPLPQRLQTSAELNQIDLFAPKIPPINFTRGMVGPKVCYTTGPVLSDLVRKESGPPDLTEKIFWCLRTGAGRMSFGYRTIDALVNIKPKTPSAAADPGEVPTYEESYRSSVDRLIAALDQLNIRDFVWHLMPVDFKFPSPIWKISFDYLSLAKSFKLKKKTEIQAQLKEVLQTLASTEGLDYTLEVLGTFEKFTRNMCGVPLVLPQCDGEYCFELTSHSDSTDVVDRVMESDVYELVNRNDRCEPNEYLGFLVYLNYHPQYEEMKSLPGASAKVAQLCQEVPETLMEQPFWFGSSFFSCARARDYGSYFLLARIQLKAENFGPMNVDEQCLVKVREQLTSILSAENYKSFFLRPIPPLPLSIVDPTWNAMHQANPFLINPICFKMEMIEIKELRLDIQTTITLTQADATNINSIKSQLDQQISGLGLPAAISPLKTEIGAFEMDGNEFTGHYNIILDANVLNKQIHDAILLAISRQSTPIQASIYHGTALKFKPEVHKIVAWVERPVPEQLSDFAGDETEFIASVEASVGSLGLKESLLTLRLDTCVRVTNVICKGRLIFDLFKLGLRLKTSNLPGTIRALTEVLKSQSNIPVQDQFTVRIVDHDVSGITSAGEMKNFLSRTE</sequence>
<dbReference type="EMBL" id="NIRI02000013">
    <property type="protein sequence ID" value="KAG5453099.1"/>
    <property type="molecule type" value="Genomic_DNA"/>
</dbReference>
<organism evidence="1 2">
    <name type="scientific">Clonorchis sinensis</name>
    <name type="common">Chinese liver fluke</name>
    <dbReference type="NCBI Taxonomy" id="79923"/>
    <lineage>
        <taxon>Eukaryota</taxon>
        <taxon>Metazoa</taxon>
        <taxon>Spiralia</taxon>
        <taxon>Lophotrochozoa</taxon>
        <taxon>Platyhelminthes</taxon>
        <taxon>Trematoda</taxon>
        <taxon>Digenea</taxon>
        <taxon>Opisthorchiida</taxon>
        <taxon>Opisthorchiata</taxon>
        <taxon>Opisthorchiidae</taxon>
        <taxon>Clonorchis</taxon>
    </lineage>
</organism>
<comment type="caution">
    <text evidence="1">The sequence shown here is derived from an EMBL/GenBank/DDBJ whole genome shotgun (WGS) entry which is preliminary data.</text>
</comment>
<feature type="non-terminal residue" evidence="1">
    <location>
        <position position="1"/>
    </location>
</feature>
<reference evidence="1 2" key="2">
    <citation type="journal article" date="2021" name="Genomics">
        <title>High-quality reference genome for Clonorchis sinensis.</title>
        <authorList>
            <person name="Young N.D."/>
            <person name="Stroehlein A.J."/>
            <person name="Kinkar L."/>
            <person name="Wang T."/>
            <person name="Sohn W.M."/>
            <person name="Chang B.C.H."/>
            <person name="Kaur P."/>
            <person name="Weisz D."/>
            <person name="Dudchenko O."/>
            <person name="Aiden E.L."/>
            <person name="Korhonen P.K."/>
            <person name="Gasser R.B."/>
        </authorList>
    </citation>
    <scope>NUCLEOTIDE SEQUENCE [LARGE SCALE GENOMIC DNA]</scope>
    <source>
        <strain evidence="1">Cs-k2</strain>
    </source>
</reference>
<accession>A0A8T1MVS0</accession>
<name>A0A8T1MVS0_CLOSI</name>
<dbReference type="OrthoDB" id="10338218at2759"/>
<keyword evidence="2" id="KW-1185">Reference proteome</keyword>